<dbReference type="Proteomes" id="UP001362999">
    <property type="component" value="Unassembled WGS sequence"/>
</dbReference>
<feature type="region of interest" description="Disordered" evidence="1">
    <location>
        <begin position="44"/>
        <end position="63"/>
    </location>
</feature>
<reference evidence="2 3" key="1">
    <citation type="journal article" date="2024" name="J Genomics">
        <title>Draft genome sequencing and assembly of Favolaschia claudopus CIRM-BRFM 2984 isolated from oak limbs.</title>
        <authorList>
            <person name="Navarro D."/>
            <person name="Drula E."/>
            <person name="Chaduli D."/>
            <person name="Cazenave R."/>
            <person name="Ahrendt S."/>
            <person name="Wang J."/>
            <person name="Lipzen A."/>
            <person name="Daum C."/>
            <person name="Barry K."/>
            <person name="Grigoriev I.V."/>
            <person name="Favel A."/>
            <person name="Rosso M.N."/>
            <person name="Martin F."/>
        </authorList>
    </citation>
    <scope>NUCLEOTIDE SEQUENCE [LARGE SCALE GENOMIC DNA]</scope>
    <source>
        <strain evidence="2 3">CIRM-BRFM 2984</strain>
    </source>
</reference>
<dbReference type="EMBL" id="JAWWNJ010000124">
    <property type="protein sequence ID" value="KAK6988242.1"/>
    <property type="molecule type" value="Genomic_DNA"/>
</dbReference>
<evidence type="ECO:0000313" key="3">
    <source>
        <dbReference type="Proteomes" id="UP001362999"/>
    </source>
</evidence>
<proteinExistence type="predicted"/>
<keyword evidence="3" id="KW-1185">Reference proteome</keyword>
<evidence type="ECO:0000313" key="2">
    <source>
        <dbReference type="EMBL" id="KAK6988242.1"/>
    </source>
</evidence>
<dbReference type="AlphaFoldDB" id="A0AAV9ZPJ0"/>
<organism evidence="2 3">
    <name type="scientific">Favolaschia claudopus</name>
    <dbReference type="NCBI Taxonomy" id="2862362"/>
    <lineage>
        <taxon>Eukaryota</taxon>
        <taxon>Fungi</taxon>
        <taxon>Dikarya</taxon>
        <taxon>Basidiomycota</taxon>
        <taxon>Agaricomycotina</taxon>
        <taxon>Agaricomycetes</taxon>
        <taxon>Agaricomycetidae</taxon>
        <taxon>Agaricales</taxon>
        <taxon>Marasmiineae</taxon>
        <taxon>Mycenaceae</taxon>
        <taxon>Favolaschia</taxon>
    </lineage>
</organism>
<comment type="caution">
    <text evidence="2">The sequence shown here is derived from an EMBL/GenBank/DDBJ whole genome shotgun (WGS) entry which is preliminary data.</text>
</comment>
<accession>A0AAV9ZPJ0</accession>
<feature type="non-terminal residue" evidence="2">
    <location>
        <position position="63"/>
    </location>
</feature>
<evidence type="ECO:0000256" key="1">
    <source>
        <dbReference type="SAM" id="MobiDB-lite"/>
    </source>
</evidence>
<protein>
    <submittedName>
        <fullName evidence="2">Uncharacterized protein</fullName>
    </submittedName>
</protein>
<sequence>LTMTDHTYSDSRKVLLTNKPNSYDPWEYRMRSQARVKKLLPAILGEDDEPTTGPNSRDWKAWR</sequence>
<gene>
    <name evidence="2" type="ORF">R3P38DRAFT_2480579</name>
</gene>
<name>A0AAV9ZPJ0_9AGAR</name>
<feature type="non-terminal residue" evidence="2">
    <location>
        <position position="1"/>
    </location>
</feature>